<evidence type="ECO:0000313" key="3">
    <source>
        <dbReference type="Proteomes" id="UP000598426"/>
    </source>
</evidence>
<feature type="transmembrane region" description="Helical" evidence="1">
    <location>
        <begin position="43"/>
        <end position="60"/>
    </location>
</feature>
<feature type="transmembrane region" description="Helical" evidence="1">
    <location>
        <begin position="67"/>
        <end position="86"/>
    </location>
</feature>
<dbReference type="RefSeq" id="WP_191169925.1">
    <property type="nucleotide sequence ID" value="NZ_JACXZS010000001.1"/>
</dbReference>
<protein>
    <recommendedName>
        <fullName evidence="4">CDP-alcohol phosphatidyltransferase</fullName>
    </recommendedName>
</protein>
<dbReference type="Proteomes" id="UP000598426">
    <property type="component" value="Unassembled WGS sequence"/>
</dbReference>
<keyword evidence="1" id="KW-1133">Transmembrane helix</keyword>
<sequence>MTGLPPSSRRRPSAIATTAAAIAVLVVVPLIPGPLAAADGAGGVRIPVESLAAVLLLAIVPWRPVRVALAAVFGAFVTLALVLAGIDRGYQSVLGIHFIPLDWPQLGDAYGVVVDAAGPGLANLMAAGVVAVIGACVVGLAWAALRIGGLVRRRADGRVALAAVAGVWIAAAAVAPPLRTTDPVAAAASVGSVGTAVTRTVSALEQQAAVARDIAGDPFAGVPAHRLLTALRGKDVLIVFVESYGRVALEDPAVSPGVIDVLQGGDAQLAADGYIARSAWLTSPTFGGRSWLAHSTLQSGVWIDTQADYEQLVDSDRLTLTGAFGRAGWRTVADVPSNIREWDVGTSFYGYDTLLGADDVGYRGPKFGYARVPDQYTLKHFADTELAGPHDPVMAEIDLVSSHTPWAPLPQLVSWDELGDGSVFDGQPARSDSASDVWQSPRAVQKYYGLSVQYSLGALLSFLGNIDDPDLVVLVLGDHQPASIVSGESASRDVPVTLIARDPAVAAAIGDWGWQSGLRPGDAAPVWRMDAVRDRFLAAFDMPQ</sequence>
<dbReference type="InterPro" id="IPR017850">
    <property type="entry name" value="Alkaline_phosphatase_core_sf"/>
</dbReference>
<feature type="transmembrane region" description="Helical" evidence="1">
    <location>
        <begin position="157"/>
        <end position="175"/>
    </location>
</feature>
<accession>A0ABR8NKG6</accession>
<evidence type="ECO:0000313" key="2">
    <source>
        <dbReference type="EMBL" id="MBD3940282.1"/>
    </source>
</evidence>
<feature type="transmembrane region" description="Helical" evidence="1">
    <location>
        <begin position="124"/>
        <end position="145"/>
    </location>
</feature>
<reference evidence="2 3" key="1">
    <citation type="submission" date="2020-09" db="EMBL/GenBank/DDBJ databases">
        <title>Isolation and identification of active actinomycetes.</title>
        <authorList>
            <person name="Li X."/>
        </authorList>
    </citation>
    <scope>NUCLEOTIDE SEQUENCE [LARGE SCALE GENOMIC DNA]</scope>
    <source>
        <strain evidence="2 3">NEAU-LLC</strain>
    </source>
</reference>
<feature type="transmembrane region" description="Helical" evidence="1">
    <location>
        <begin position="12"/>
        <end position="31"/>
    </location>
</feature>
<dbReference type="EMBL" id="JACXZS010000001">
    <property type="protein sequence ID" value="MBD3940282.1"/>
    <property type="molecule type" value="Genomic_DNA"/>
</dbReference>
<dbReference type="Gene3D" id="3.40.720.10">
    <property type="entry name" value="Alkaline Phosphatase, subunit A"/>
    <property type="match status" value="1"/>
</dbReference>
<keyword evidence="1" id="KW-0812">Transmembrane</keyword>
<comment type="caution">
    <text evidence="2">The sequence shown here is derived from an EMBL/GenBank/DDBJ whole genome shotgun (WGS) entry which is preliminary data.</text>
</comment>
<evidence type="ECO:0008006" key="4">
    <source>
        <dbReference type="Google" id="ProtNLM"/>
    </source>
</evidence>
<keyword evidence="3" id="KW-1185">Reference proteome</keyword>
<name>A0ABR8NKG6_9MICO</name>
<gene>
    <name evidence="2" type="ORF">IF188_01030</name>
</gene>
<organism evidence="2 3">
    <name type="scientific">Microbacterium helvum</name>
    <dbReference type="NCBI Taxonomy" id="2773713"/>
    <lineage>
        <taxon>Bacteria</taxon>
        <taxon>Bacillati</taxon>
        <taxon>Actinomycetota</taxon>
        <taxon>Actinomycetes</taxon>
        <taxon>Micrococcales</taxon>
        <taxon>Microbacteriaceae</taxon>
        <taxon>Microbacterium</taxon>
    </lineage>
</organism>
<evidence type="ECO:0000256" key="1">
    <source>
        <dbReference type="SAM" id="Phobius"/>
    </source>
</evidence>
<keyword evidence="1" id="KW-0472">Membrane</keyword>
<proteinExistence type="predicted"/>